<evidence type="ECO:0000256" key="8">
    <source>
        <dbReference type="HAMAP-Rule" id="MF_00316"/>
    </source>
</evidence>
<feature type="domain" description="MobA-like NTP transferase" evidence="9">
    <location>
        <begin position="12"/>
        <end position="164"/>
    </location>
</feature>
<keyword evidence="4 8" id="KW-0547">Nucleotide-binding</keyword>
<dbReference type="EC" id="2.7.7.77" evidence="8"/>
<dbReference type="GO" id="GO:0046872">
    <property type="term" value="F:metal ion binding"/>
    <property type="evidence" value="ECO:0007669"/>
    <property type="project" value="UniProtKB-KW"/>
</dbReference>
<name>A0A7J3SJX2_9CREN</name>
<protein>
    <recommendedName>
        <fullName evidence="8">Probable molybdenum cofactor guanylyltransferase</fullName>
        <shortName evidence="8">MoCo guanylyltransferase</shortName>
        <ecNumber evidence="8">2.7.7.77</ecNumber>
    </recommendedName>
    <alternativeName>
        <fullName evidence="8">GTP:molybdopterin guanylyltransferase</fullName>
    </alternativeName>
    <alternativeName>
        <fullName evidence="8">Mo-MPT guanylyltransferase</fullName>
    </alternativeName>
    <alternativeName>
        <fullName evidence="8">Molybdopterin guanylyltransferase</fullName>
    </alternativeName>
    <alternativeName>
        <fullName evidence="8">Molybdopterin-guanine dinucleotide synthase</fullName>
        <shortName evidence="8">MGD synthase</shortName>
    </alternativeName>
</protein>
<evidence type="ECO:0000256" key="1">
    <source>
        <dbReference type="ARBA" id="ARBA00022490"/>
    </source>
</evidence>
<dbReference type="GO" id="GO:0005737">
    <property type="term" value="C:cytoplasm"/>
    <property type="evidence" value="ECO:0007669"/>
    <property type="project" value="UniProtKB-SubCell"/>
</dbReference>
<evidence type="ECO:0000256" key="2">
    <source>
        <dbReference type="ARBA" id="ARBA00022679"/>
    </source>
</evidence>
<keyword evidence="7 8" id="KW-0501">Molybdenum cofactor biosynthesis</keyword>
<accession>A0A7J3SJX2</accession>
<proteinExistence type="inferred from homology"/>
<dbReference type="GO" id="GO:0005525">
    <property type="term" value="F:GTP binding"/>
    <property type="evidence" value="ECO:0007669"/>
    <property type="project" value="UniProtKB-UniRule"/>
</dbReference>
<keyword evidence="5 8" id="KW-0460">Magnesium</keyword>
<dbReference type="CDD" id="cd02503">
    <property type="entry name" value="MobA"/>
    <property type="match status" value="1"/>
</dbReference>
<sequence>MLFSMELEEMDAVILAGGRGRRFREKGGRDKLYVEIDGKPAILKLIESLEGKFSRIIVTAKKSRVEELEDLLSGKENVLIVPDEVEEYTPLAGMLAGAKASESEFLFIASADTPFVGPELPFGILAINQENIASLPEASLPLWPDGRVEPLLSIYSKNGLLRFEKALNIKPMRATDPARSCFSISLVPIVSLLKKGVSLREFLNINEPSDLTSEIVLPSESMTESPKMLKRDEDHPYWSAIEQLEEGNRPMAAALFAEEALELSLASKILALHALLDSAFYARELFHSNA</sequence>
<comment type="caution">
    <text evidence="10">The sequence shown here is derived from an EMBL/GenBank/DDBJ whole genome shotgun (WGS) entry which is preliminary data.</text>
</comment>
<feature type="binding site" evidence="8">
    <location>
        <position position="83"/>
    </location>
    <ligand>
        <name>GTP</name>
        <dbReference type="ChEBI" id="CHEBI:37565"/>
    </ligand>
</feature>
<dbReference type="InterPro" id="IPR013482">
    <property type="entry name" value="Molybde_CF_guanTrfase"/>
</dbReference>
<organism evidence="10">
    <name type="scientific">Fervidicoccus fontis</name>
    <dbReference type="NCBI Taxonomy" id="683846"/>
    <lineage>
        <taxon>Archaea</taxon>
        <taxon>Thermoproteota</taxon>
        <taxon>Thermoprotei</taxon>
        <taxon>Fervidicoccales</taxon>
        <taxon>Fervidicoccaceae</taxon>
        <taxon>Fervidicoccus</taxon>
    </lineage>
</organism>
<keyword evidence="3 8" id="KW-0479">Metal-binding</keyword>
<dbReference type="GO" id="GO:0061603">
    <property type="term" value="F:molybdenum cofactor guanylyltransferase activity"/>
    <property type="evidence" value="ECO:0007669"/>
    <property type="project" value="UniProtKB-EC"/>
</dbReference>
<comment type="domain">
    <text evidence="8">The N-terminal domain determines nucleotide recognition and specific binding, while the C-terminal domain determines the specific binding to the target protein.</text>
</comment>
<evidence type="ECO:0000256" key="5">
    <source>
        <dbReference type="ARBA" id="ARBA00022842"/>
    </source>
</evidence>
<dbReference type="Gene3D" id="3.90.550.10">
    <property type="entry name" value="Spore Coat Polysaccharide Biosynthesis Protein SpsA, Chain A"/>
    <property type="match status" value="1"/>
</dbReference>
<evidence type="ECO:0000256" key="3">
    <source>
        <dbReference type="ARBA" id="ARBA00022723"/>
    </source>
</evidence>
<dbReference type="AlphaFoldDB" id="A0A7J3SJX2"/>
<evidence type="ECO:0000256" key="7">
    <source>
        <dbReference type="ARBA" id="ARBA00023150"/>
    </source>
</evidence>
<gene>
    <name evidence="8" type="primary">mobA</name>
    <name evidence="10" type="ORF">ENW83_00055</name>
</gene>
<dbReference type="SUPFAM" id="SSF53448">
    <property type="entry name" value="Nucleotide-diphospho-sugar transferases"/>
    <property type="match status" value="1"/>
</dbReference>
<comment type="function">
    <text evidence="8">Transfers a GMP moiety from GTP to Mo-molybdopterin (Mo-MPT) cofactor (Moco or molybdenum cofactor) to form Mo-molybdopterin guanine dinucleotide (Mo-MGD) cofactor.</text>
</comment>
<dbReference type="InterPro" id="IPR025877">
    <property type="entry name" value="MobA-like_NTP_Trfase"/>
</dbReference>
<dbReference type="PANTHER" id="PTHR19136">
    <property type="entry name" value="MOLYBDENUM COFACTOR GUANYLYLTRANSFERASE"/>
    <property type="match status" value="1"/>
</dbReference>
<dbReference type="HAMAP" id="MF_00316">
    <property type="entry name" value="MobA"/>
    <property type="match status" value="1"/>
</dbReference>
<evidence type="ECO:0000256" key="4">
    <source>
        <dbReference type="ARBA" id="ARBA00022741"/>
    </source>
</evidence>
<reference evidence="10" key="1">
    <citation type="journal article" date="2020" name="mSystems">
        <title>Genome- and Community-Level Interaction Insights into Carbon Utilization and Element Cycling Functions of Hydrothermarchaeota in Hydrothermal Sediment.</title>
        <authorList>
            <person name="Zhou Z."/>
            <person name="Liu Y."/>
            <person name="Xu W."/>
            <person name="Pan J."/>
            <person name="Luo Z.H."/>
            <person name="Li M."/>
        </authorList>
    </citation>
    <scope>NUCLEOTIDE SEQUENCE [LARGE SCALE GENOMIC DNA]</scope>
    <source>
        <strain evidence="10">SpSt-885</strain>
    </source>
</reference>
<dbReference type="EMBL" id="DTLS01000002">
    <property type="protein sequence ID" value="HGZ59593.1"/>
    <property type="molecule type" value="Genomic_DNA"/>
</dbReference>
<comment type="subcellular location">
    <subcellularLocation>
        <location evidence="8">Cytoplasm</location>
    </subcellularLocation>
</comment>
<feature type="binding site" evidence="8">
    <location>
        <position position="112"/>
    </location>
    <ligand>
        <name>Mg(2+)</name>
        <dbReference type="ChEBI" id="CHEBI:18420"/>
    </ligand>
</feature>
<comment type="caution">
    <text evidence="8">Lacks conserved residue(s) required for the propagation of feature annotation.</text>
</comment>
<dbReference type="Pfam" id="PF12804">
    <property type="entry name" value="NTP_transf_3"/>
    <property type="match status" value="1"/>
</dbReference>
<feature type="binding site" evidence="8">
    <location>
        <position position="31"/>
    </location>
    <ligand>
        <name>GTP</name>
        <dbReference type="ChEBI" id="CHEBI:37565"/>
    </ligand>
</feature>
<evidence type="ECO:0000313" key="10">
    <source>
        <dbReference type="EMBL" id="HGZ59593.1"/>
    </source>
</evidence>
<keyword evidence="1 8" id="KW-0963">Cytoplasm</keyword>
<keyword evidence="6 8" id="KW-0342">GTP-binding</keyword>
<keyword evidence="10" id="KW-0548">Nucleotidyltransferase</keyword>
<evidence type="ECO:0000259" key="9">
    <source>
        <dbReference type="Pfam" id="PF12804"/>
    </source>
</evidence>
<comment type="cofactor">
    <cofactor evidence="8">
        <name>Mg(2+)</name>
        <dbReference type="ChEBI" id="CHEBI:18420"/>
    </cofactor>
</comment>
<feature type="binding site" evidence="8">
    <location>
        <position position="112"/>
    </location>
    <ligand>
        <name>GTP</name>
        <dbReference type="ChEBI" id="CHEBI:37565"/>
    </ligand>
</feature>
<keyword evidence="2 8" id="KW-0808">Transferase</keyword>
<feature type="binding site" evidence="8">
    <location>
        <begin position="15"/>
        <end position="17"/>
    </location>
    <ligand>
        <name>GTP</name>
        <dbReference type="ChEBI" id="CHEBI:37565"/>
    </ligand>
</feature>
<evidence type="ECO:0000256" key="6">
    <source>
        <dbReference type="ARBA" id="ARBA00023134"/>
    </source>
</evidence>
<comment type="similarity">
    <text evidence="8">Belongs to the MobA family.</text>
</comment>
<comment type="catalytic activity">
    <reaction evidence="8">
        <text>Mo-molybdopterin + GTP + H(+) = Mo-molybdopterin guanine dinucleotide + diphosphate</text>
        <dbReference type="Rhea" id="RHEA:34243"/>
        <dbReference type="ChEBI" id="CHEBI:15378"/>
        <dbReference type="ChEBI" id="CHEBI:33019"/>
        <dbReference type="ChEBI" id="CHEBI:37565"/>
        <dbReference type="ChEBI" id="CHEBI:71302"/>
        <dbReference type="ChEBI" id="CHEBI:71310"/>
        <dbReference type="EC" id="2.7.7.77"/>
    </reaction>
</comment>
<dbReference type="GO" id="GO:0006777">
    <property type="term" value="P:Mo-molybdopterin cofactor biosynthetic process"/>
    <property type="evidence" value="ECO:0007669"/>
    <property type="project" value="UniProtKB-KW"/>
</dbReference>
<dbReference type="PANTHER" id="PTHR19136:SF81">
    <property type="entry name" value="MOLYBDENUM COFACTOR GUANYLYLTRANSFERASE"/>
    <property type="match status" value="1"/>
</dbReference>
<dbReference type="InterPro" id="IPR029044">
    <property type="entry name" value="Nucleotide-diphossugar_trans"/>
</dbReference>